<keyword evidence="3" id="KW-1185">Reference proteome</keyword>
<dbReference type="PATRIC" id="fig|1286094.4.peg.5058"/>
<dbReference type="AlphaFoldDB" id="S3ZDU8"/>
<evidence type="ECO:0000256" key="1">
    <source>
        <dbReference type="SAM" id="MobiDB-lite"/>
    </source>
</evidence>
<accession>S3ZDU8</accession>
<reference evidence="2 3" key="1">
    <citation type="submission" date="2013-02" db="EMBL/GenBank/DDBJ databases">
        <title>Draft Genome Sequence of Streptomyces aurantiacus, Which Produces Setomimycin.</title>
        <authorList>
            <person name="Gruening B.A."/>
            <person name="Praeg A."/>
            <person name="Erxleben A."/>
            <person name="Guenther S."/>
            <person name="Mueller M."/>
        </authorList>
    </citation>
    <scope>NUCLEOTIDE SEQUENCE [LARGE SCALE GENOMIC DNA]</scope>
    <source>
        <strain evidence="2 3">JA 4570</strain>
    </source>
</reference>
<dbReference type="RefSeq" id="WP_016643242.1">
    <property type="nucleotide sequence ID" value="NZ_AOPZ01000278.1"/>
</dbReference>
<dbReference type="Gene3D" id="3.40.50.1000">
    <property type="entry name" value="HAD superfamily/HAD-like"/>
    <property type="match status" value="1"/>
</dbReference>
<evidence type="ECO:0000313" key="3">
    <source>
        <dbReference type="Proteomes" id="UP000014629"/>
    </source>
</evidence>
<proteinExistence type="predicted"/>
<organism evidence="2 3">
    <name type="scientific">Streptomyces aurantiacus JA 4570</name>
    <dbReference type="NCBI Taxonomy" id="1286094"/>
    <lineage>
        <taxon>Bacteria</taxon>
        <taxon>Bacillati</taxon>
        <taxon>Actinomycetota</taxon>
        <taxon>Actinomycetes</taxon>
        <taxon>Kitasatosporales</taxon>
        <taxon>Streptomycetaceae</taxon>
        <taxon>Streptomyces</taxon>
        <taxon>Streptomyces aurantiacus group</taxon>
    </lineage>
</organism>
<protein>
    <submittedName>
        <fullName evidence="2">Uncharacterized protein</fullName>
    </submittedName>
</protein>
<dbReference type="InterPro" id="IPR023214">
    <property type="entry name" value="HAD_sf"/>
</dbReference>
<dbReference type="EMBL" id="AOPZ01000278">
    <property type="protein sequence ID" value="EPH41856.1"/>
    <property type="molecule type" value="Genomic_DNA"/>
</dbReference>
<evidence type="ECO:0000313" key="2">
    <source>
        <dbReference type="EMBL" id="EPH41856.1"/>
    </source>
</evidence>
<feature type="region of interest" description="Disordered" evidence="1">
    <location>
        <begin position="1"/>
        <end position="21"/>
    </location>
</feature>
<name>S3ZDU8_9ACTN</name>
<sequence>MSGRASGQQGAAAAPGNAPAPTVKCLVWDLDDTLWDGVVLEGDAPVSKATRPSPSTRR</sequence>
<comment type="caution">
    <text evidence="2">The sequence shown here is derived from an EMBL/GenBank/DDBJ whole genome shotgun (WGS) entry which is preliminary data.</text>
</comment>
<dbReference type="Proteomes" id="UP000014629">
    <property type="component" value="Unassembled WGS sequence"/>
</dbReference>
<gene>
    <name evidence="2" type="ORF">STRAU_5118</name>
</gene>